<dbReference type="EMBL" id="HACG01005176">
    <property type="protein sequence ID" value="CEK52041.1"/>
    <property type="molecule type" value="Transcribed_RNA"/>
</dbReference>
<organism evidence="2">
    <name type="scientific">Arion vulgaris</name>
    <dbReference type="NCBI Taxonomy" id="1028688"/>
    <lineage>
        <taxon>Eukaryota</taxon>
        <taxon>Metazoa</taxon>
        <taxon>Spiralia</taxon>
        <taxon>Lophotrochozoa</taxon>
        <taxon>Mollusca</taxon>
        <taxon>Gastropoda</taxon>
        <taxon>Heterobranchia</taxon>
        <taxon>Euthyneura</taxon>
        <taxon>Panpulmonata</taxon>
        <taxon>Eupulmonata</taxon>
        <taxon>Stylommatophora</taxon>
        <taxon>Helicina</taxon>
        <taxon>Arionoidea</taxon>
        <taxon>Arionidae</taxon>
        <taxon>Arion</taxon>
    </lineage>
</organism>
<feature type="transmembrane region" description="Helical" evidence="1">
    <location>
        <begin position="6"/>
        <end position="27"/>
    </location>
</feature>
<feature type="non-terminal residue" evidence="2">
    <location>
        <position position="71"/>
    </location>
</feature>
<keyword evidence="1" id="KW-0472">Membrane</keyword>
<proteinExistence type="predicted"/>
<evidence type="ECO:0000313" key="2">
    <source>
        <dbReference type="EMBL" id="CEK52041.1"/>
    </source>
</evidence>
<accession>A0A0B6Y897</accession>
<dbReference type="AlphaFoldDB" id="A0A0B6Y897"/>
<evidence type="ECO:0000256" key="1">
    <source>
        <dbReference type="SAM" id="Phobius"/>
    </source>
</evidence>
<keyword evidence="1" id="KW-1133">Transmembrane helix</keyword>
<reference evidence="2" key="1">
    <citation type="submission" date="2014-12" db="EMBL/GenBank/DDBJ databases">
        <title>Insight into the proteome of Arion vulgaris.</title>
        <authorList>
            <person name="Aradska J."/>
            <person name="Bulat T."/>
            <person name="Smidak R."/>
            <person name="Sarate P."/>
            <person name="Gangsoo J."/>
            <person name="Sialana F."/>
            <person name="Bilban M."/>
            <person name="Lubec G."/>
        </authorList>
    </citation>
    <scope>NUCLEOTIDE SEQUENCE</scope>
    <source>
        <tissue evidence="2">Skin</tissue>
    </source>
</reference>
<gene>
    <name evidence="2" type="primary">ORF15289</name>
</gene>
<sequence length="71" mass="7845">KHSNNTVTLLLLSHVFGVTIVTVSIISGNSDFAYIHRGVQKAVMHMKRCNATVTKILNLLEVRSEVKQVIA</sequence>
<name>A0A0B6Y897_9EUPU</name>
<feature type="non-terminal residue" evidence="2">
    <location>
        <position position="1"/>
    </location>
</feature>
<protein>
    <submittedName>
        <fullName evidence="2">Uncharacterized protein</fullName>
    </submittedName>
</protein>
<keyword evidence="1" id="KW-0812">Transmembrane</keyword>